<name>A0A0A0JSE5_9MICO</name>
<dbReference type="EMBL" id="AVPK01000001">
    <property type="protein sequence ID" value="KGN39624.1"/>
    <property type="molecule type" value="Genomic_DNA"/>
</dbReference>
<dbReference type="Proteomes" id="UP000030011">
    <property type="component" value="Unassembled WGS sequence"/>
</dbReference>
<dbReference type="AlphaFoldDB" id="A0A0A0JSE5"/>
<comment type="caution">
    <text evidence="2">The sequence shown here is derived from an EMBL/GenBank/DDBJ whole genome shotgun (WGS) entry which is preliminary data.</text>
</comment>
<evidence type="ECO:0000313" key="2">
    <source>
        <dbReference type="EMBL" id="KGN39624.1"/>
    </source>
</evidence>
<keyword evidence="1" id="KW-0812">Transmembrane</keyword>
<proteinExistence type="predicted"/>
<feature type="transmembrane region" description="Helical" evidence="1">
    <location>
        <begin position="45"/>
        <end position="68"/>
    </location>
</feature>
<evidence type="ECO:0000313" key="3">
    <source>
        <dbReference type="Proteomes" id="UP000030011"/>
    </source>
</evidence>
<reference evidence="2 3" key="1">
    <citation type="submission" date="2013-08" db="EMBL/GenBank/DDBJ databases">
        <title>The genome sequence of Knoellia subterranea.</title>
        <authorList>
            <person name="Zhu W."/>
            <person name="Wang G."/>
        </authorList>
    </citation>
    <scope>NUCLEOTIDE SEQUENCE [LARGE SCALE GENOMIC DNA]</scope>
    <source>
        <strain evidence="2 3">KCTC 19937</strain>
    </source>
</reference>
<sequence>MPDFDHFDDARVVRDLLTATPTPDLRYDVNATLRTGHRVRTRRRLAAAGGGVVAAGIVAATLALSGVLPTDDALPSGRNDSQVAGRSSVELLDYRYAVEVQPSADGQVSVTSYSVDAGKRTKLDSWSARRGVVSLAPKDVTDGIRFAVAPARGRTFMAIGPSGLIPALQGVAVPLPDTDLQAVAFQGAANLPPGLSGEVQDVIWTDELGAYDQDGAAVPSVVDPLTGEMTFVDPKTRLFMVQRPNGSSGSDYPEGSTPWAADDMDSRTNDIQVLSGTFAIPTKGGAATDLIVTWNIGDTTPGTPVAPNSGEWTFLRTARSQPPTAPKGAVHPTAVQWTDASGTRHTEPVKMKLG</sequence>
<accession>A0A0A0JSE5</accession>
<evidence type="ECO:0000256" key="1">
    <source>
        <dbReference type="SAM" id="Phobius"/>
    </source>
</evidence>
<protein>
    <submittedName>
        <fullName evidence="2">Uncharacterized protein</fullName>
    </submittedName>
</protein>
<gene>
    <name evidence="2" type="ORF">N803_02820</name>
</gene>
<keyword evidence="3" id="KW-1185">Reference proteome</keyword>
<dbReference type="RefSeq" id="WP_035902379.1">
    <property type="nucleotide sequence ID" value="NZ_AVPK01000001.1"/>
</dbReference>
<keyword evidence="1" id="KW-0472">Membrane</keyword>
<organism evidence="2 3">
    <name type="scientific">Knoellia subterranea KCTC 19937</name>
    <dbReference type="NCBI Taxonomy" id="1385521"/>
    <lineage>
        <taxon>Bacteria</taxon>
        <taxon>Bacillati</taxon>
        <taxon>Actinomycetota</taxon>
        <taxon>Actinomycetes</taxon>
        <taxon>Micrococcales</taxon>
        <taxon>Intrasporangiaceae</taxon>
        <taxon>Knoellia</taxon>
    </lineage>
</organism>
<keyword evidence="1" id="KW-1133">Transmembrane helix</keyword>
<dbReference type="OrthoDB" id="4843409at2"/>
<dbReference type="STRING" id="1385521.N803_02820"/>
<dbReference type="eggNOG" id="ENOG5030PSU">
    <property type="taxonomic scope" value="Bacteria"/>
</dbReference>